<keyword evidence="3" id="KW-0479">Metal-binding</keyword>
<dbReference type="InterPro" id="IPR013083">
    <property type="entry name" value="Znf_RING/FYVE/PHD"/>
</dbReference>
<dbReference type="GO" id="GO:0016020">
    <property type="term" value="C:membrane"/>
    <property type="evidence" value="ECO:0007669"/>
    <property type="project" value="UniProtKB-SubCell"/>
</dbReference>
<evidence type="ECO:0000256" key="4">
    <source>
        <dbReference type="ARBA" id="ARBA00022771"/>
    </source>
</evidence>
<dbReference type="PROSITE" id="PS50089">
    <property type="entry name" value="ZF_RING_2"/>
    <property type="match status" value="1"/>
</dbReference>
<evidence type="ECO:0000256" key="8">
    <source>
        <dbReference type="PROSITE-ProRule" id="PRU00175"/>
    </source>
</evidence>
<reference evidence="11" key="1">
    <citation type="submission" date="2022-07" db="EMBL/GenBank/DDBJ databases">
        <title>The genome of Lyophyllum shimeji provides insight into the initial evolution of ectomycorrhizal fungal genome.</title>
        <authorList>
            <person name="Kobayashi Y."/>
            <person name="Shibata T."/>
            <person name="Hirakawa H."/>
            <person name="Shigenobu S."/>
            <person name="Nishiyama T."/>
            <person name="Yamada A."/>
            <person name="Hasebe M."/>
            <person name="Kawaguchi M."/>
        </authorList>
    </citation>
    <scope>NUCLEOTIDE SEQUENCE</scope>
    <source>
        <strain evidence="11">AT787</strain>
    </source>
</reference>
<evidence type="ECO:0000256" key="7">
    <source>
        <dbReference type="ARBA" id="ARBA00023136"/>
    </source>
</evidence>
<dbReference type="GO" id="GO:0008270">
    <property type="term" value="F:zinc ion binding"/>
    <property type="evidence" value="ECO:0007669"/>
    <property type="project" value="UniProtKB-KW"/>
</dbReference>
<evidence type="ECO:0000259" key="10">
    <source>
        <dbReference type="PROSITE" id="PS50089"/>
    </source>
</evidence>
<feature type="region of interest" description="Disordered" evidence="9">
    <location>
        <begin position="780"/>
        <end position="823"/>
    </location>
</feature>
<gene>
    <name evidence="11" type="ORF">LshimejAT787_2300980</name>
</gene>
<evidence type="ECO:0000256" key="2">
    <source>
        <dbReference type="ARBA" id="ARBA00022692"/>
    </source>
</evidence>
<feature type="compositionally biased region" description="Low complexity" evidence="9">
    <location>
        <begin position="89"/>
        <end position="99"/>
    </location>
</feature>
<dbReference type="InterPro" id="IPR011016">
    <property type="entry name" value="Znf_RING-CH"/>
</dbReference>
<keyword evidence="7" id="KW-0472">Membrane</keyword>
<dbReference type="SMART" id="SM00744">
    <property type="entry name" value="RINGv"/>
    <property type="match status" value="1"/>
</dbReference>
<dbReference type="CDD" id="cd16473">
    <property type="entry name" value="RING-H2_RNF103"/>
    <property type="match status" value="1"/>
</dbReference>
<feature type="region of interest" description="Disordered" evidence="9">
    <location>
        <begin position="444"/>
        <end position="480"/>
    </location>
</feature>
<feature type="compositionally biased region" description="Low complexity" evidence="9">
    <location>
        <begin position="457"/>
        <end position="476"/>
    </location>
</feature>
<feature type="compositionally biased region" description="Polar residues" evidence="9">
    <location>
        <begin position="20"/>
        <end position="29"/>
    </location>
</feature>
<feature type="compositionally biased region" description="Polar residues" evidence="9">
    <location>
        <begin position="285"/>
        <end position="298"/>
    </location>
</feature>
<comment type="subcellular location">
    <subcellularLocation>
        <location evidence="1">Membrane</location>
        <topology evidence="1">Single-pass membrane protein</topology>
    </subcellularLocation>
</comment>
<dbReference type="AlphaFoldDB" id="A0A9P3Q0S3"/>
<dbReference type="PANTHER" id="PTHR47168">
    <property type="entry name" value="RING ZINC FINGER DOMAIN SUPERFAMILY PROTEIN-RELATED"/>
    <property type="match status" value="1"/>
</dbReference>
<dbReference type="EMBL" id="BRPK01000023">
    <property type="protein sequence ID" value="GLB45538.1"/>
    <property type="molecule type" value="Genomic_DNA"/>
</dbReference>
<feature type="domain" description="RING-type" evidence="10">
    <location>
        <begin position="931"/>
        <end position="973"/>
    </location>
</feature>
<feature type="compositionally biased region" description="Basic and acidic residues" evidence="9">
    <location>
        <begin position="106"/>
        <end position="130"/>
    </location>
</feature>
<dbReference type="PANTHER" id="PTHR47168:SF1">
    <property type="entry name" value="OS02G0798600 PROTEIN"/>
    <property type="match status" value="1"/>
</dbReference>
<keyword evidence="2" id="KW-0812">Transmembrane</keyword>
<dbReference type="InterPro" id="IPR051653">
    <property type="entry name" value="E3_ligase_sorting_rcpt"/>
</dbReference>
<dbReference type="Pfam" id="PF13639">
    <property type="entry name" value="zf-RING_2"/>
    <property type="match status" value="1"/>
</dbReference>
<feature type="region of interest" description="Disordered" evidence="9">
    <location>
        <begin position="704"/>
        <end position="740"/>
    </location>
</feature>
<protein>
    <submittedName>
        <fullName evidence="11">RING-like zinc finger</fullName>
    </submittedName>
</protein>
<feature type="compositionally biased region" description="Basic residues" evidence="9">
    <location>
        <begin position="69"/>
        <end position="78"/>
    </location>
</feature>
<keyword evidence="4 8" id="KW-0863">Zinc-finger</keyword>
<evidence type="ECO:0000256" key="3">
    <source>
        <dbReference type="ARBA" id="ARBA00022723"/>
    </source>
</evidence>
<feature type="compositionally biased region" description="Low complexity" evidence="9">
    <location>
        <begin position="497"/>
        <end position="510"/>
    </location>
</feature>
<evidence type="ECO:0000256" key="6">
    <source>
        <dbReference type="ARBA" id="ARBA00022989"/>
    </source>
</evidence>
<feature type="region of interest" description="Disordered" evidence="9">
    <location>
        <begin position="389"/>
        <end position="431"/>
    </location>
</feature>
<accession>A0A9P3Q0S3</accession>
<evidence type="ECO:0000256" key="9">
    <source>
        <dbReference type="SAM" id="MobiDB-lite"/>
    </source>
</evidence>
<dbReference type="OrthoDB" id="8062037at2759"/>
<feature type="compositionally biased region" description="Low complexity" evidence="9">
    <location>
        <begin position="568"/>
        <end position="593"/>
    </location>
</feature>
<feature type="compositionally biased region" description="Pro residues" evidence="9">
    <location>
        <begin position="212"/>
        <end position="224"/>
    </location>
</feature>
<dbReference type="Proteomes" id="UP001063166">
    <property type="component" value="Unassembled WGS sequence"/>
</dbReference>
<comment type="caution">
    <text evidence="11">The sequence shown here is derived from an EMBL/GenBank/DDBJ whole genome shotgun (WGS) entry which is preliminary data.</text>
</comment>
<feature type="compositionally biased region" description="Polar residues" evidence="9">
    <location>
        <begin position="653"/>
        <end position="663"/>
    </location>
</feature>
<dbReference type="Gene3D" id="3.30.40.10">
    <property type="entry name" value="Zinc/RING finger domain, C3HC4 (zinc finger)"/>
    <property type="match status" value="1"/>
</dbReference>
<evidence type="ECO:0000313" key="11">
    <source>
        <dbReference type="EMBL" id="GLB45538.1"/>
    </source>
</evidence>
<feature type="compositionally biased region" description="Polar residues" evidence="9">
    <location>
        <begin position="322"/>
        <end position="351"/>
    </location>
</feature>
<dbReference type="InterPro" id="IPR001841">
    <property type="entry name" value="Znf_RING"/>
</dbReference>
<feature type="compositionally biased region" description="Low complexity" evidence="9">
    <location>
        <begin position="299"/>
        <end position="310"/>
    </location>
</feature>
<dbReference type="FunFam" id="3.30.40.10:FF:000728">
    <property type="entry name" value="Unplaced genomic scaffold supercont1.4, whole genome shotgun sequence"/>
    <property type="match status" value="1"/>
</dbReference>
<evidence type="ECO:0000256" key="1">
    <source>
        <dbReference type="ARBA" id="ARBA00004167"/>
    </source>
</evidence>
<feature type="region of interest" description="Disordered" evidence="9">
    <location>
        <begin position="561"/>
        <end position="681"/>
    </location>
</feature>
<organism evidence="11 12">
    <name type="scientific">Lyophyllum shimeji</name>
    <name type="common">Hon-shimeji</name>
    <name type="synonym">Tricholoma shimeji</name>
    <dbReference type="NCBI Taxonomy" id="47721"/>
    <lineage>
        <taxon>Eukaryota</taxon>
        <taxon>Fungi</taxon>
        <taxon>Dikarya</taxon>
        <taxon>Basidiomycota</taxon>
        <taxon>Agaricomycotina</taxon>
        <taxon>Agaricomycetes</taxon>
        <taxon>Agaricomycetidae</taxon>
        <taxon>Agaricales</taxon>
        <taxon>Tricholomatineae</taxon>
        <taxon>Lyophyllaceae</taxon>
        <taxon>Lyophyllum</taxon>
    </lineage>
</organism>
<feature type="compositionally biased region" description="Acidic residues" evidence="9">
    <location>
        <begin position="602"/>
        <end position="623"/>
    </location>
</feature>
<sequence>MGQNSSRQRRTALTSSSTTDPSPVSQEQVSEPTSAPPPRRSRRESVRRSILNLVKPSVRVESPAGSSRKSWRSSRRWSRAPPELESHAESSQSASSSTAPPSPINEKGKGVDRDPDTLSVHQRPEGDDRPSSSSSTISETTPAEVAETTVADAEEAGDHTGTAEATPTPAPPELGDQDEVVISPDPQLDSTPPEPQVENIQDGLADSQAPPAQEPPAHQFPPPGTLVVVQGVVHTTDVPRPSAPSAPQPETSESAPRSSSTPPTTRNRLSTLLQSRPGSVVGSRPASTIGTLPLPNNQTSTTLDATLTSDGHQVDPVEPQTDLPNSNVSSTNPPAQSPSSNDGASGTISSGSIDVLGTLLSVAAAATAASLLTGTSQPLLLPSSLGPPAYDADSSAATASAATTSTPGPSEPATSRPTSPTPTAGLGLDASRAERLRQAWGSIRERLGLRPAPPSSSNPTSTSASETELPTTSPSTDPREHLFGQMARAFNLGLGLASESASAPSPVSASGTDSRSEEEEQAAAGASAGNASDRQPPAEGSFERFLIDLQTDLRVALTNATEPSADTRASGEAESNAAEASAPRRPPSFAAPSTDDSHSDNAGDEDDVDEVSDSDSEFEDAHDEESHSDEGVPVIPAFSLDADPSRDPHGESTQDSSTSTTNPLGAASAETGTTQGSIPEVDAQGRINWWRLYRFPPITIPPAQGIPAAATTPSPSAPPAQASTSSSSPISSSLPMDPTFAELPFADADTLSPQPQPSPPPRAFSVVPVIVVGVQSVNANWQSQPPMEEDQDGTDEAASAPAEGDAMGTSQPRIRGRGRGWHSRAAEAIRSLRPGRRNRNAAPANTPGSRTFLIYVIGGYYPPNHSILNGGPDTLASLEALLELADLLGHAKPATVTKEDIEKSGLEIIKSTQLEQYEKEEKISSNCTERCLICLDDYQPEDDIRVMKCRHAFHQTCVDKWLETGRNNCPACRSKGVSVDES</sequence>
<keyword evidence="6" id="KW-1133">Transmembrane helix</keyword>
<keyword evidence="5" id="KW-0862">Zinc</keyword>
<dbReference type="SUPFAM" id="SSF57850">
    <property type="entry name" value="RING/U-box"/>
    <property type="match status" value="1"/>
</dbReference>
<keyword evidence="12" id="KW-1185">Reference proteome</keyword>
<dbReference type="SMART" id="SM00184">
    <property type="entry name" value="RING"/>
    <property type="match status" value="1"/>
</dbReference>
<feature type="compositionally biased region" description="Low complexity" evidence="9">
    <location>
        <begin position="389"/>
        <end position="423"/>
    </location>
</feature>
<feature type="region of interest" description="Disordered" evidence="9">
    <location>
        <begin position="1"/>
        <end position="351"/>
    </location>
</feature>
<feature type="compositionally biased region" description="Basic and acidic residues" evidence="9">
    <location>
        <begin position="643"/>
        <end position="652"/>
    </location>
</feature>
<feature type="compositionally biased region" description="Low complexity" evidence="9">
    <location>
        <begin position="225"/>
        <end position="239"/>
    </location>
</feature>
<evidence type="ECO:0000256" key="5">
    <source>
        <dbReference type="ARBA" id="ARBA00022833"/>
    </source>
</evidence>
<feature type="compositionally biased region" description="Low complexity" evidence="9">
    <location>
        <begin position="251"/>
        <end position="273"/>
    </location>
</feature>
<feature type="compositionally biased region" description="Low complexity" evidence="9">
    <location>
        <begin position="131"/>
        <end position="151"/>
    </location>
</feature>
<feature type="compositionally biased region" description="Low complexity" evidence="9">
    <location>
        <begin position="707"/>
        <end position="733"/>
    </location>
</feature>
<feature type="region of interest" description="Disordered" evidence="9">
    <location>
        <begin position="497"/>
        <end position="540"/>
    </location>
</feature>
<name>A0A9P3Q0S3_LYOSH</name>
<evidence type="ECO:0000313" key="12">
    <source>
        <dbReference type="Proteomes" id="UP001063166"/>
    </source>
</evidence>
<proteinExistence type="predicted"/>
<feature type="compositionally biased region" description="Low complexity" evidence="9">
    <location>
        <begin position="522"/>
        <end position="532"/>
    </location>
</feature>